<gene>
    <name evidence="1" type="ORF">BACCELL_05587</name>
</gene>
<dbReference type="EMBL" id="ACCH01000459">
    <property type="protein sequence ID" value="EEF86802.1"/>
    <property type="molecule type" value="Genomic_DNA"/>
</dbReference>
<evidence type="ECO:0000313" key="2">
    <source>
        <dbReference type="Proteomes" id="UP000003711"/>
    </source>
</evidence>
<dbReference type="Proteomes" id="UP000003711">
    <property type="component" value="Unassembled WGS sequence"/>
</dbReference>
<accession>E2NMP2</accession>
<reference evidence="1 2" key="1">
    <citation type="submission" date="2008-12" db="EMBL/GenBank/DDBJ databases">
        <authorList>
            <person name="Fulton L."/>
            <person name="Clifton S."/>
            <person name="Fulton B."/>
            <person name="Xu J."/>
            <person name="Minx P."/>
            <person name="Pepin K.H."/>
            <person name="Johnson M."/>
            <person name="Bhonagiri V."/>
            <person name="Nash W.E."/>
            <person name="Mardis E.R."/>
            <person name="Wilson R.K."/>
        </authorList>
    </citation>
    <scope>NUCLEOTIDE SEQUENCE [LARGE SCALE GENOMIC DNA]</scope>
    <source>
        <strain evidence="1 2">DSM 14838</strain>
    </source>
</reference>
<evidence type="ECO:0000313" key="1">
    <source>
        <dbReference type="EMBL" id="EEF86802.1"/>
    </source>
</evidence>
<comment type="caution">
    <text evidence="1">The sequence shown here is derived from an EMBL/GenBank/DDBJ whole genome shotgun (WGS) entry which is preliminary data.</text>
</comment>
<reference evidence="1 2" key="2">
    <citation type="submission" date="2009-01" db="EMBL/GenBank/DDBJ databases">
        <title>Draft genome sequence of Bacteroides cellulosilyticus (DSM 14838).</title>
        <authorList>
            <person name="Sudarsanam P."/>
            <person name="Ley R."/>
            <person name="Guruge J."/>
            <person name="Turnbaugh P.J."/>
            <person name="Mahowald M."/>
            <person name="Liep D."/>
            <person name="Gordon J."/>
        </authorList>
    </citation>
    <scope>NUCLEOTIDE SEQUENCE [LARGE SCALE GENOMIC DNA]</scope>
    <source>
        <strain evidence="1 2">DSM 14838</strain>
    </source>
</reference>
<proteinExistence type="predicted"/>
<organism evidence="1 2">
    <name type="scientific">Bacteroides cellulosilyticus DSM 14838</name>
    <dbReference type="NCBI Taxonomy" id="537012"/>
    <lineage>
        <taxon>Bacteria</taxon>
        <taxon>Pseudomonadati</taxon>
        <taxon>Bacteroidota</taxon>
        <taxon>Bacteroidia</taxon>
        <taxon>Bacteroidales</taxon>
        <taxon>Bacteroidaceae</taxon>
        <taxon>Bacteroides</taxon>
    </lineage>
</organism>
<dbReference type="AlphaFoldDB" id="E2NMP2"/>
<name>E2NMP2_9BACE</name>
<sequence>MGSTLSPGANISQCRIMNESGRKCYLKYNYGRNPCLLLVVFVILTPKLN</sequence>
<protein>
    <submittedName>
        <fullName evidence="1">Uncharacterized protein</fullName>
    </submittedName>
</protein>
<dbReference type="HOGENOM" id="CLU_3132060_0_0_10"/>